<dbReference type="EMBL" id="WXFA01000062">
    <property type="protein sequence ID" value="MBM3095954.1"/>
    <property type="molecule type" value="Genomic_DNA"/>
</dbReference>
<evidence type="ECO:0000313" key="2">
    <source>
        <dbReference type="EMBL" id="MBM3095954.1"/>
    </source>
</evidence>
<name>A0AAW4FXE8_9HYPH</name>
<accession>A0AAW4FXE8</accession>
<keyword evidence="1" id="KW-0812">Transmembrane</keyword>
<evidence type="ECO:0000256" key="1">
    <source>
        <dbReference type="SAM" id="Phobius"/>
    </source>
</evidence>
<proteinExistence type="predicted"/>
<keyword evidence="1" id="KW-1133">Transmembrane helix</keyword>
<feature type="transmembrane region" description="Helical" evidence="1">
    <location>
        <begin position="43"/>
        <end position="63"/>
    </location>
</feature>
<feature type="transmembrane region" description="Helical" evidence="1">
    <location>
        <begin position="12"/>
        <end position="31"/>
    </location>
</feature>
<dbReference type="RefSeq" id="WP_025427429.1">
    <property type="nucleotide sequence ID" value="NZ_CP083370.1"/>
</dbReference>
<dbReference type="AlphaFoldDB" id="A0AAW4FXE8"/>
<dbReference type="Proteomes" id="UP000744980">
    <property type="component" value="Unassembled WGS sequence"/>
</dbReference>
<gene>
    <name evidence="2" type="ORF">GFB56_35330</name>
</gene>
<protein>
    <submittedName>
        <fullName evidence="2">Uncharacterized protein</fullName>
    </submittedName>
</protein>
<reference evidence="2 3" key="1">
    <citation type="submission" date="2020-01" db="EMBL/GenBank/DDBJ databases">
        <title>Draft genome assembly of Ensifer adhaerens T173.</title>
        <authorList>
            <person name="Craig J.E."/>
            <person name="Stinchcombe J.R."/>
        </authorList>
    </citation>
    <scope>NUCLEOTIDE SEQUENCE [LARGE SCALE GENOMIC DNA]</scope>
    <source>
        <strain evidence="2 3">T173</strain>
    </source>
</reference>
<comment type="caution">
    <text evidence="2">The sequence shown here is derived from an EMBL/GenBank/DDBJ whole genome shotgun (WGS) entry which is preliminary data.</text>
</comment>
<sequence>MARTFQSFIHGVWVLAIISAATSVGIVYGWQSHGWVGASLYGLIGYGSGVLFAYSPSMFFDFLELLGS</sequence>
<organism evidence="2 3">
    <name type="scientific">Ensifer canadensis</name>
    <dbReference type="NCBI Taxonomy" id="555315"/>
    <lineage>
        <taxon>Bacteria</taxon>
        <taxon>Pseudomonadati</taxon>
        <taxon>Pseudomonadota</taxon>
        <taxon>Alphaproteobacteria</taxon>
        <taxon>Hyphomicrobiales</taxon>
        <taxon>Rhizobiaceae</taxon>
        <taxon>Sinorhizobium/Ensifer group</taxon>
        <taxon>Ensifer</taxon>
    </lineage>
</organism>
<keyword evidence="1" id="KW-0472">Membrane</keyword>
<keyword evidence="3" id="KW-1185">Reference proteome</keyword>
<evidence type="ECO:0000313" key="3">
    <source>
        <dbReference type="Proteomes" id="UP000744980"/>
    </source>
</evidence>